<dbReference type="SUPFAM" id="SSF56112">
    <property type="entry name" value="Protein kinase-like (PK-like)"/>
    <property type="match status" value="1"/>
</dbReference>
<dbReference type="AlphaFoldDB" id="A0A7H8XFS5"/>
<feature type="region of interest" description="Disordered" evidence="1">
    <location>
        <begin position="260"/>
        <end position="286"/>
    </location>
</feature>
<name>A0A7H8XFS5_9ACTN</name>
<evidence type="ECO:0000256" key="1">
    <source>
        <dbReference type="SAM" id="MobiDB-lite"/>
    </source>
</evidence>
<proteinExistence type="predicted"/>
<dbReference type="InterPro" id="IPR011009">
    <property type="entry name" value="Kinase-like_dom_sf"/>
</dbReference>
<keyword evidence="3" id="KW-0808">Transferase</keyword>
<dbReference type="InterPro" id="IPR002575">
    <property type="entry name" value="Aminoglycoside_PTrfase"/>
</dbReference>
<organism evidence="3 4">
    <name type="scientific">Micromonospora carbonacea</name>
    <dbReference type="NCBI Taxonomy" id="47853"/>
    <lineage>
        <taxon>Bacteria</taxon>
        <taxon>Bacillati</taxon>
        <taxon>Actinomycetota</taxon>
        <taxon>Actinomycetes</taxon>
        <taxon>Micromonosporales</taxon>
        <taxon>Micromonosporaceae</taxon>
        <taxon>Micromonospora</taxon>
    </lineage>
</organism>
<dbReference type="EMBL" id="CP058322">
    <property type="protein sequence ID" value="QLD23797.1"/>
    <property type="molecule type" value="Genomic_DNA"/>
</dbReference>
<protein>
    <submittedName>
        <fullName evidence="3">Aminoglycoside phosphotransferase family protein</fullName>
    </submittedName>
</protein>
<evidence type="ECO:0000259" key="2">
    <source>
        <dbReference type="Pfam" id="PF01636"/>
    </source>
</evidence>
<evidence type="ECO:0000313" key="4">
    <source>
        <dbReference type="Proteomes" id="UP000509335"/>
    </source>
</evidence>
<sequence>MTDLSVHLALCRRLFDADAKPVASHPGHAGTRVLRASTAAHGDVVVKIHRSLERHHQEVHAYRTWVPALGDRAPRLLATTDDPPAIVITAVAGVPLNERQLDPEAEQSAYRQAGQLLKTLHAAGPPRLEPDSTAWLAERAEYWIRLAGDRITPSYRAEARAHMRALRELAPLPATPCHLDFMPRNLLYGDDGIVRLIDFEHSRYDLAPRDLVRLATRIWPLRPDLRESLLNTYGPLTATNENVMRHCAHLDALTEEVRMRSQSPKCSHGSTGIDPLGHPITGSGQP</sequence>
<reference evidence="3 4" key="1">
    <citation type="submission" date="2020-07" db="EMBL/GenBank/DDBJ databases">
        <title>A bifunctional nitrone conjugated secondary metabolite targeting the ribosome.</title>
        <authorList>
            <person name="Limbrick E.M."/>
            <person name="Graf M."/>
            <person name="Derewacz D.K."/>
            <person name="Nguyen F."/>
            <person name="Spraggins J.M."/>
            <person name="Wieland M."/>
            <person name="Ynigez-Gutierrez A.E."/>
            <person name="Reisman B.J."/>
            <person name="Zinshteyn B."/>
            <person name="McCulloch K."/>
            <person name="Iverson T.M."/>
            <person name="Green R."/>
            <person name="Wilson D.N."/>
            <person name="Bachmann B.O."/>
        </authorList>
    </citation>
    <scope>NUCLEOTIDE SEQUENCE [LARGE SCALE GENOMIC DNA]</scope>
    <source>
        <strain evidence="4">aurantiaca</strain>
    </source>
</reference>
<feature type="compositionally biased region" description="Polar residues" evidence="1">
    <location>
        <begin position="260"/>
        <end position="270"/>
    </location>
</feature>
<dbReference type="KEGG" id="mcab:HXZ27_05875"/>
<dbReference type="GO" id="GO:0016740">
    <property type="term" value="F:transferase activity"/>
    <property type="evidence" value="ECO:0007669"/>
    <property type="project" value="UniProtKB-KW"/>
</dbReference>
<evidence type="ECO:0000313" key="3">
    <source>
        <dbReference type="EMBL" id="QLD23797.1"/>
    </source>
</evidence>
<feature type="domain" description="Aminoglycoside phosphotransferase" evidence="2">
    <location>
        <begin position="29"/>
        <end position="235"/>
    </location>
</feature>
<gene>
    <name evidence="3" type="ORF">HXZ27_05875</name>
</gene>
<dbReference type="Gene3D" id="3.90.1200.10">
    <property type="match status" value="1"/>
</dbReference>
<dbReference type="Pfam" id="PF01636">
    <property type="entry name" value="APH"/>
    <property type="match status" value="1"/>
</dbReference>
<accession>A0A7H8XFS5</accession>
<dbReference type="Proteomes" id="UP000509335">
    <property type="component" value="Chromosome"/>
</dbReference>